<dbReference type="OrthoDB" id="6260427at2759"/>
<evidence type="ECO:0000259" key="2">
    <source>
        <dbReference type="PROSITE" id="PS51080"/>
    </source>
</evidence>
<comment type="caution">
    <text evidence="3">The sequence shown here is derived from an EMBL/GenBank/DDBJ whole genome shotgun (WGS) entry which is preliminary data.</text>
</comment>
<dbReference type="EMBL" id="APAU02000135">
    <property type="protein sequence ID" value="EUB55963.1"/>
    <property type="molecule type" value="Genomic_DNA"/>
</dbReference>
<keyword evidence="4" id="KW-1185">Reference proteome</keyword>
<dbReference type="InterPro" id="IPR026680">
    <property type="entry name" value="CCDC137"/>
</dbReference>
<accession>W6U4D1</accession>
<dbReference type="Proteomes" id="UP000019149">
    <property type="component" value="Unassembled WGS sequence"/>
</dbReference>
<dbReference type="STRING" id="6210.W6U4D1"/>
<evidence type="ECO:0000313" key="3">
    <source>
        <dbReference type="EMBL" id="EUB55963.1"/>
    </source>
</evidence>
<feature type="compositionally biased region" description="Basic residues" evidence="1">
    <location>
        <begin position="1"/>
        <end position="27"/>
    </location>
</feature>
<name>W6U4D1_ECHGR</name>
<dbReference type="AlphaFoldDB" id="W6U4D1"/>
<dbReference type="PANTHER" id="PTHR21838:SF2">
    <property type="entry name" value="COILED-COIL DOMAIN-CONTAINING PROTEIN 137"/>
    <property type="match status" value="1"/>
</dbReference>
<evidence type="ECO:0000256" key="1">
    <source>
        <dbReference type="SAM" id="MobiDB-lite"/>
    </source>
</evidence>
<dbReference type="RefSeq" id="XP_024347159.1">
    <property type="nucleotide sequence ID" value="XM_024498416.1"/>
</dbReference>
<proteinExistence type="predicted"/>
<dbReference type="GO" id="GO:0003700">
    <property type="term" value="F:DNA-binding transcription factor activity"/>
    <property type="evidence" value="ECO:0007669"/>
    <property type="project" value="InterPro"/>
</dbReference>
<dbReference type="PROSITE" id="PS51080">
    <property type="entry name" value="CTF_NFI_2"/>
    <property type="match status" value="1"/>
</dbReference>
<sequence length="247" mass="28329">MKKPAKKRSRRQGIKKTRMKQEAKHKKPEPIKPILYTRRLKSRKQKKIKQIAPPLCSNALPIMRDPKFDDDPFDDDEQKAPSSFRDMMRRINDIKGHRNPYRYSSNEGDTKGMRSEPPDIIPKQGEKETAESYARRLNRCVQDELVKITVAKKDKAPLVDPETHKSTKTRKALKRLAAKKEMKKVFRIEKNLTGFEHLKDSVKFGEVVQGPPVLKTKPKKVGGGSTSNDLTLTVGRREDGCVRSMTP</sequence>
<dbReference type="InterPro" id="IPR020604">
    <property type="entry name" value="CTF/NFI_DNA-bd-dom"/>
</dbReference>
<dbReference type="OMA" id="NRCVQDE"/>
<dbReference type="GO" id="GO:0005634">
    <property type="term" value="C:nucleus"/>
    <property type="evidence" value="ECO:0007669"/>
    <property type="project" value="InterPro"/>
</dbReference>
<dbReference type="PANTHER" id="PTHR21838">
    <property type="entry name" value="COILED-COIL DOMAIN-CONTAINING PROTEIN 137"/>
    <property type="match status" value="1"/>
</dbReference>
<gene>
    <name evidence="3" type="ORF">EGR_09167</name>
</gene>
<organism evidence="3 4">
    <name type="scientific">Echinococcus granulosus</name>
    <name type="common">Hydatid tapeworm</name>
    <dbReference type="NCBI Taxonomy" id="6210"/>
    <lineage>
        <taxon>Eukaryota</taxon>
        <taxon>Metazoa</taxon>
        <taxon>Spiralia</taxon>
        <taxon>Lophotrochozoa</taxon>
        <taxon>Platyhelminthes</taxon>
        <taxon>Cestoda</taxon>
        <taxon>Eucestoda</taxon>
        <taxon>Cyclophyllidea</taxon>
        <taxon>Taeniidae</taxon>
        <taxon>Echinococcus</taxon>
        <taxon>Echinococcus granulosus group</taxon>
    </lineage>
</organism>
<dbReference type="KEGG" id="egl:EGR_09167"/>
<feature type="domain" description="CTF/NF-I" evidence="2">
    <location>
        <begin position="51"/>
        <end position="247"/>
    </location>
</feature>
<feature type="compositionally biased region" description="Basic and acidic residues" evidence="1">
    <location>
        <begin position="86"/>
        <end position="96"/>
    </location>
</feature>
<protein>
    <submittedName>
        <fullName evidence="3">Coiled-coil domain-containing protein</fullName>
    </submittedName>
</protein>
<dbReference type="CTD" id="36344882"/>
<dbReference type="GeneID" id="36344882"/>
<feature type="compositionally biased region" description="Basic residues" evidence="1">
    <location>
        <begin position="38"/>
        <end position="49"/>
    </location>
</feature>
<feature type="region of interest" description="Disordered" evidence="1">
    <location>
        <begin position="212"/>
        <end position="247"/>
    </location>
</feature>
<feature type="region of interest" description="Disordered" evidence="1">
    <location>
        <begin position="1"/>
        <end position="131"/>
    </location>
</feature>
<reference evidence="3 4" key="1">
    <citation type="journal article" date="2013" name="Nat. Genet.">
        <title>The genome of the hydatid tapeworm Echinococcus granulosus.</title>
        <authorList>
            <person name="Zheng H."/>
            <person name="Zhang W."/>
            <person name="Zhang L."/>
            <person name="Zhang Z."/>
            <person name="Li J."/>
            <person name="Lu G."/>
            <person name="Zhu Y."/>
            <person name="Wang Y."/>
            <person name="Huang Y."/>
            <person name="Liu J."/>
            <person name="Kang H."/>
            <person name="Chen J."/>
            <person name="Wang L."/>
            <person name="Chen A."/>
            <person name="Yu S."/>
            <person name="Gao Z."/>
            <person name="Jin L."/>
            <person name="Gu W."/>
            <person name="Wang Z."/>
            <person name="Zhao L."/>
            <person name="Shi B."/>
            <person name="Wen H."/>
            <person name="Lin R."/>
            <person name="Jones M.K."/>
            <person name="Brejova B."/>
            <person name="Vinar T."/>
            <person name="Zhao G."/>
            <person name="McManus D.P."/>
            <person name="Chen Z."/>
            <person name="Zhou Y."/>
            <person name="Wang S."/>
        </authorList>
    </citation>
    <scope>NUCLEOTIDE SEQUENCE [LARGE SCALE GENOMIC DNA]</scope>
</reference>
<feature type="compositionally biased region" description="Basic and acidic residues" evidence="1">
    <location>
        <begin position="108"/>
        <end position="117"/>
    </location>
</feature>
<evidence type="ECO:0000313" key="4">
    <source>
        <dbReference type="Proteomes" id="UP000019149"/>
    </source>
</evidence>